<dbReference type="EMBL" id="OW240913">
    <property type="protein sequence ID" value="CAH2254917.1"/>
    <property type="molecule type" value="Genomic_DNA"/>
</dbReference>
<protein>
    <submittedName>
        <fullName evidence="2">Uncharacterized protein</fullName>
    </submittedName>
</protein>
<organism evidence="2 3">
    <name type="scientific">Pelobates cultripes</name>
    <name type="common">Western spadefoot toad</name>
    <dbReference type="NCBI Taxonomy" id="61616"/>
    <lineage>
        <taxon>Eukaryota</taxon>
        <taxon>Metazoa</taxon>
        <taxon>Chordata</taxon>
        <taxon>Craniata</taxon>
        <taxon>Vertebrata</taxon>
        <taxon>Euteleostomi</taxon>
        <taxon>Amphibia</taxon>
        <taxon>Batrachia</taxon>
        <taxon>Anura</taxon>
        <taxon>Pelobatoidea</taxon>
        <taxon>Pelobatidae</taxon>
        <taxon>Pelobates</taxon>
    </lineage>
</organism>
<evidence type="ECO:0000313" key="2">
    <source>
        <dbReference type="EMBL" id="CAH2254917.1"/>
    </source>
</evidence>
<sequence>MAYSGGEWGGRPLLCLPSQVSHTGFLRCLLVPLNPLWTGGYPVPHCGELKMRGTSKAYLTKWQQHRARYQRHMPCEAPPTATKGRKASPARHARHSMKTSLCSSPGSRSTSQLSSGLQQARSEEG</sequence>
<feature type="compositionally biased region" description="Polar residues" evidence="1">
    <location>
        <begin position="98"/>
        <end position="125"/>
    </location>
</feature>
<gene>
    <name evidence="2" type="ORF">PECUL_23A002849</name>
</gene>
<dbReference type="AlphaFoldDB" id="A0AAD1RHB7"/>
<reference evidence="2" key="1">
    <citation type="submission" date="2022-03" db="EMBL/GenBank/DDBJ databases">
        <authorList>
            <person name="Alioto T."/>
            <person name="Alioto T."/>
            <person name="Gomez Garrido J."/>
        </authorList>
    </citation>
    <scope>NUCLEOTIDE SEQUENCE</scope>
</reference>
<evidence type="ECO:0000313" key="3">
    <source>
        <dbReference type="Proteomes" id="UP001295444"/>
    </source>
</evidence>
<feature type="compositionally biased region" description="Basic residues" evidence="1">
    <location>
        <begin position="83"/>
        <end position="97"/>
    </location>
</feature>
<proteinExistence type="predicted"/>
<feature type="region of interest" description="Disordered" evidence="1">
    <location>
        <begin position="74"/>
        <end position="125"/>
    </location>
</feature>
<dbReference type="Proteomes" id="UP001295444">
    <property type="component" value="Chromosome 02"/>
</dbReference>
<keyword evidence="3" id="KW-1185">Reference proteome</keyword>
<accession>A0AAD1RHB7</accession>
<evidence type="ECO:0000256" key="1">
    <source>
        <dbReference type="SAM" id="MobiDB-lite"/>
    </source>
</evidence>
<name>A0AAD1RHB7_PELCU</name>